<reference evidence="4 5" key="1">
    <citation type="submission" date="2019-08" db="EMBL/GenBank/DDBJ databases">
        <title>Whole genome of Aphis craccivora.</title>
        <authorList>
            <person name="Voronova N.V."/>
            <person name="Shulinski R.S."/>
            <person name="Bandarenka Y.V."/>
            <person name="Zhorov D.G."/>
            <person name="Warner D."/>
        </authorList>
    </citation>
    <scope>NUCLEOTIDE SEQUENCE [LARGE SCALE GENOMIC DNA]</scope>
    <source>
        <strain evidence="4">180601</strain>
        <tissue evidence="4">Whole Body</tissue>
    </source>
</reference>
<dbReference type="PANTHER" id="PTHR46609">
    <property type="entry name" value="EXONUCLEASE, PHAGE-TYPE/RECB, C-TERMINAL DOMAIN-CONTAINING PROTEIN"/>
    <property type="match status" value="1"/>
</dbReference>
<evidence type="ECO:0000256" key="1">
    <source>
        <dbReference type="SAM" id="SignalP"/>
    </source>
</evidence>
<gene>
    <name evidence="4" type="ORF">FWK35_00029736</name>
</gene>
<feature type="signal peptide" evidence="1">
    <location>
        <begin position="1"/>
        <end position="23"/>
    </location>
</feature>
<dbReference type="SUPFAM" id="SSF52980">
    <property type="entry name" value="Restriction endonuclease-like"/>
    <property type="match status" value="1"/>
</dbReference>
<dbReference type="Gene3D" id="3.90.320.10">
    <property type="match status" value="1"/>
</dbReference>
<evidence type="ECO:0000259" key="3">
    <source>
        <dbReference type="Pfam" id="PF20700"/>
    </source>
</evidence>
<dbReference type="AlphaFoldDB" id="A0A6G0VZU9"/>
<dbReference type="OrthoDB" id="10069847at2759"/>
<dbReference type="InterPro" id="IPR051703">
    <property type="entry name" value="NF-kappa-B_Signaling_Reg"/>
</dbReference>
<dbReference type="Pfam" id="PF09588">
    <property type="entry name" value="YqaJ"/>
    <property type="match status" value="1"/>
</dbReference>
<dbReference type="Proteomes" id="UP000478052">
    <property type="component" value="Unassembled WGS sequence"/>
</dbReference>
<name>A0A6G0VZU9_APHCR</name>
<evidence type="ECO:0000313" key="4">
    <source>
        <dbReference type="EMBL" id="KAF0712754.1"/>
    </source>
</evidence>
<proteinExistence type="predicted"/>
<dbReference type="InterPro" id="IPR011604">
    <property type="entry name" value="PDDEXK-like_dom_sf"/>
</dbReference>
<comment type="caution">
    <text evidence="4">The sequence shown here is derived from an EMBL/GenBank/DDBJ whole genome shotgun (WGS) entry which is preliminary data.</text>
</comment>
<sequence>YLKSRFLLMIFLFSVGGRRIVDAMYMFDQIRNANHGIGLGCTFIDCVFLKEIRLGYFSSWIFKCKMCNMLIKIESEKENLESIPINKAVVSGTYAIGIGHTQVAEFSASIDVPCMTAKTYMKIAENLGDEVKETAWNVMKIAGLEEKRLALEAGDVDCDGTPMCPVIADGQWSKRSYKTKYDAFSGAATIIGFRSKKILFIGIRNRYCVMCERAKTLKTSVRSHTCFLNCTKGATSIESSAIAEGFLNSIEMHGLKFNKLIGDGDSSVTKKLNEIMPYGPKLLVEKIECRNHILRNYGQKLMSLTKKTEYPCYLRKYISRNILRFRTAITKAIKYRKNIDEATYEKIEGLRKDILNSPYHILGQHSACDQYFCTKKLINEQNLVYEVIKCGLMDDISVALRRVVNNSKSLIYDVDNNICEQFNSIINKHIGGKRVNFSQKQSYNSRVYTAVVSFNTGGNYLREIHKKITKRSPGIITKKFLKYTSDKRNILRSRRALFRLSGLKKQKSNSNGPDEYYGNQADSQTWLNERRNRLTASNFGKICKMRPNTSCKNNVFDILYGNTKTRAMEYGNQSEGLAIKTLENLIKKPIKKCGLFIDDEIPYLAATPDGLVDDNAIVEIKCPYSVKDYTSLEEAEKKIPYLITQNNITTLKKDSNYYYQIQGQMRITKRNLAYFFVFTPNWTKLEIIEYSEIFWKEKMFPKLTLFYEECLLREIVDSQYSKRMLKSDIIDPPYIKKNIKECKEKKYKLKLKKV</sequence>
<protein>
    <submittedName>
        <fullName evidence="4">YqaJ domain-containing protein</fullName>
    </submittedName>
</protein>
<dbReference type="CDD" id="cd22343">
    <property type="entry name" value="PDDEXK_lambda_exonuclease-like"/>
    <property type="match status" value="1"/>
</dbReference>
<dbReference type="GO" id="GO:0006281">
    <property type="term" value="P:DNA repair"/>
    <property type="evidence" value="ECO:0007669"/>
    <property type="project" value="UniProtKB-ARBA"/>
</dbReference>
<feature type="domain" description="Mutator-like transposase" evidence="3">
    <location>
        <begin position="17"/>
        <end position="373"/>
    </location>
</feature>
<evidence type="ECO:0000259" key="2">
    <source>
        <dbReference type="Pfam" id="PF09588"/>
    </source>
</evidence>
<evidence type="ECO:0000313" key="5">
    <source>
        <dbReference type="Proteomes" id="UP000478052"/>
    </source>
</evidence>
<keyword evidence="5" id="KW-1185">Reference proteome</keyword>
<dbReference type="Pfam" id="PF20700">
    <property type="entry name" value="Mutator"/>
    <property type="match status" value="1"/>
</dbReference>
<feature type="chain" id="PRO_5026155055" evidence="1">
    <location>
        <begin position="24"/>
        <end position="754"/>
    </location>
</feature>
<keyword evidence="1" id="KW-0732">Signal</keyword>
<dbReference type="PANTHER" id="PTHR46609:SF8">
    <property type="entry name" value="YQAJ VIRAL RECOMBINASE DOMAIN-CONTAINING PROTEIN"/>
    <property type="match status" value="1"/>
</dbReference>
<accession>A0A6G0VZU9</accession>
<dbReference type="InterPro" id="IPR049012">
    <property type="entry name" value="Mutator_transp_dom"/>
</dbReference>
<feature type="domain" description="YqaJ viral recombinase" evidence="2">
    <location>
        <begin position="526"/>
        <end position="670"/>
    </location>
</feature>
<dbReference type="InterPro" id="IPR019080">
    <property type="entry name" value="YqaJ_viral_recombinase"/>
</dbReference>
<dbReference type="EMBL" id="VUJU01010842">
    <property type="protein sequence ID" value="KAF0712754.1"/>
    <property type="molecule type" value="Genomic_DNA"/>
</dbReference>
<feature type="non-terminal residue" evidence="4">
    <location>
        <position position="1"/>
    </location>
</feature>
<organism evidence="4 5">
    <name type="scientific">Aphis craccivora</name>
    <name type="common">Cowpea aphid</name>
    <dbReference type="NCBI Taxonomy" id="307492"/>
    <lineage>
        <taxon>Eukaryota</taxon>
        <taxon>Metazoa</taxon>
        <taxon>Ecdysozoa</taxon>
        <taxon>Arthropoda</taxon>
        <taxon>Hexapoda</taxon>
        <taxon>Insecta</taxon>
        <taxon>Pterygota</taxon>
        <taxon>Neoptera</taxon>
        <taxon>Paraneoptera</taxon>
        <taxon>Hemiptera</taxon>
        <taxon>Sternorrhyncha</taxon>
        <taxon>Aphidomorpha</taxon>
        <taxon>Aphidoidea</taxon>
        <taxon>Aphididae</taxon>
        <taxon>Aphidini</taxon>
        <taxon>Aphis</taxon>
        <taxon>Aphis</taxon>
    </lineage>
</organism>
<dbReference type="InterPro" id="IPR011335">
    <property type="entry name" value="Restrct_endonuc-II-like"/>
</dbReference>